<evidence type="ECO:0000256" key="3">
    <source>
        <dbReference type="HAMAP-Rule" id="MF_01077"/>
    </source>
</evidence>
<dbReference type="GO" id="GO:0000028">
    <property type="term" value="P:ribosomal small subunit assembly"/>
    <property type="evidence" value="ECO:0007669"/>
    <property type="project" value="TreeGrafter"/>
</dbReference>
<dbReference type="AlphaFoldDB" id="A0AAU8JDA1"/>
<sequence length="150" mass="16674">MTHPLIPQIIDLAKPVAENLGLQVVGAVFQTNHRPPVLRVDICNPDNDTSLEDCEKMSRALEMTLDATDLIPDAYVLEISSPGLSGQLTTDRDFISFKGFGVRIETVEPYKGQKEWQGNLVSRDETNVYLNQKGRVISIPRSLIALVELL</sequence>
<accession>A0AAU8JDA1</accession>
<protein>
    <recommendedName>
        <fullName evidence="3">Ribosome maturation factor RimP</fullName>
    </recommendedName>
</protein>
<comment type="function">
    <text evidence="3">Required for maturation of 30S ribosomal subunits.</text>
</comment>
<evidence type="ECO:0000259" key="4">
    <source>
        <dbReference type="Pfam" id="PF02576"/>
    </source>
</evidence>
<dbReference type="GO" id="GO:0005829">
    <property type="term" value="C:cytosol"/>
    <property type="evidence" value="ECO:0007669"/>
    <property type="project" value="TreeGrafter"/>
</dbReference>
<feature type="domain" description="Ribosome maturation factor RimP N-terminal" evidence="4">
    <location>
        <begin position="13"/>
        <end position="84"/>
    </location>
</feature>
<comment type="subcellular location">
    <subcellularLocation>
        <location evidence="3">Cytoplasm</location>
    </subcellularLocation>
</comment>
<dbReference type="Pfam" id="PF17384">
    <property type="entry name" value="DUF150_C"/>
    <property type="match status" value="1"/>
</dbReference>
<evidence type="ECO:0000313" key="6">
    <source>
        <dbReference type="EMBL" id="XCM36791.1"/>
    </source>
</evidence>
<name>A0AAU8JDA1_9CYAN</name>
<feature type="domain" description="Ribosome maturation factor RimP C-terminal" evidence="5">
    <location>
        <begin position="88"/>
        <end position="148"/>
    </location>
</feature>
<reference evidence="6" key="1">
    <citation type="submission" date="2024-07" db="EMBL/GenBank/DDBJ databases">
        <authorList>
            <person name="Kim Y.J."/>
            <person name="Jeong J.Y."/>
        </authorList>
    </citation>
    <scope>NUCLEOTIDE SEQUENCE</scope>
    <source>
        <strain evidence="6">GIHE-MW2</strain>
    </source>
</reference>
<dbReference type="RefSeq" id="WP_054468978.1">
    <property type="nucleotide sequence ID" value="NZ_CP159837.1"/>
</dbReference>
<dbReference type="InterPro" id="IPR003728">
    <property type="entry name" value="Ribosome_maturation_RimP"/>
</dbReference>
<keyword evidence="1 3" id="KW-0963">Cytoplasm</keyword>
<dbReference type="HAMAP" id="MF_01077">
    <property type="entry name" value="RimP"/>
    <property type="match status" value="1"/>
</dbReference>
<organism evidence="6">
    <name type="scientific">Planktothricoides raciborskii GIHE-MW2</name>
    <dbReference type="NCBI Taxonomy" id="2792601"/>
    <lineage>
        <taxon>Bacteria</taxon>
        <taxon>Bacillati</taxon>
        <taxon>Cyanobacteriota</taxon>
        <taxon>Cyanophyceae</taxon>
        <taxon>Oscillatoriophycideae</taxon>
        <taxon>Oscillatoriales</taxon>
        <taxon>Oscillatoriaceae</taxon>
        <taxon>Planktothricoides</taxon>
    </lineage>
</organism>
<dbReference type="GO" id="GO:0006412">
    <property type="term" value="P:translation"/>
    <property type="evidence" value="ECO:0007669"/>
    <property type="project" value="TreeGrafter"/>
</dbReference>
<dbReference type="InterPro" id="IPR028998">
    <property type="entry name" value="RimP_C"/>
</dbReference>
<dbReference type="PANTHER" id="PTHR33867:SF1">
    <property type="entry name" value="RIBOSOME MATURATION FACTOR RIMP"/>
    <property type="match status" value="1"/>
</dbReference>
<comment type="similarity">
    <text evidence="3">Belongs to the RimP family.</text>
</comment>
<dbReference type="SUPFAM" id="SSF75420">
    <property type="entry name" value="YhbC-like, N-terminal domain"/>
    <property type="match status" value="1"/>
</dbReference>
<dbReference type="InterPro" id="IPR035956">
    <property type="entry name" value="RimP_N_sf"/>
</dbReference>
<dbReference type="Gene3D" id="2.30.30.180">
    <property type="entry name" value="Ribosome maturation factor RimP, C-terminal domain"/>
    <property type="match status" value="1"/>
</dbReference>
<dbReference type="InterPro" id="IPR028989">
    <property type="entry name" value="RimP_N"/>
</dbReference>
<proteinExistence type="inferred from homology"/>
<dbReference type="FunFam" id="3.30.300.70:FF:000001">
    <property type="entry name" value="Ribosome maturation factor RimP"/>
    <property type="match status" value="1"/>
</dbReference>
<dbReference type="Pfam" id="PF02576">
    <property type="entry name" value="RimP_N"/>
    <property type="match status" value="1"/>
</dbReference>
<evidence type="ECO:0000259" key="5">
    <source>
        <dbReference type="Pfam" id="PF17384"/>
    </source>
</evidence>
<gene>
    <name evidence="3 6" type="primary">rimP</name>
    <name evidence="6" type="ORF">ABWT76_005572</name>
</gene>
<dbReference type="EMBL" id="CP159837">
    <property type="protein sequence ID" value="XCM36791.1"/>
    <property type="molecule type" value="Genomic_DNA"/>
</dbReference>
<dbReference type="NCBIfam" id="NF000935">
    <property type="entry name" value="PRK00092.3-3"/>
    <property type="match status" value="1"/>
</dbReference>
<dbReference type="SUPFAM" id="SSF74942">
    <property type="entry name" value="YhbC-like, C-terminal domain"/>
    <property type="match status" value="1"/>
</dbReference>
<dbReference type="PANTHER" id="PTHR33867">
    <property type="entry name" value="RIBOSOME MATURATION FACTOR RIMP"/>
    <property type="match status" value="1"/>
</dbReference>
<dbReference type="InterPro" id="IPR036847">
    <property type="entry name" value="RimP_C_sf"/>
</dbReference>
<dbReference type="CDD" id="cd01734">
    <property type="entry name" value="YlxS_C"/>
    <property type="match status" value="1"/>
</dbReference>
<keyword evidence="2 3" id="KW-0690">Ribosome biogenesis</keyword>
<dbReference type="Gene3D" id="3.30.300.70">
    <property type="entry name" value="RimP-like superfamily, N-terminal"/>
    <property type="match status" value="1"/>
</dbReference>
<evidence type="ECO:0000256" key="1">
    <source>
        <dbReference type="ARBA" id="ARBA00022490"/>
    </source>
</evidence>
<evidence type="ECO:0000256" key="2">
    <source>
        <dbReference type="ARBA" id="ARBA00022517"/>
    </source>
</evidence>